<feature type="non-terminal residue" evidence="1">
    <location>
        <position position="284"/>
    </location>
</feature>
<dbReference type="InterPro" id="IPR011043">
    <property type="entry name" value="Gal_Oxase/kelch_b-propeller"/>
</dbReference>
<dbReference type="SUPFAM" id="SSF50965">
    <property type="entry name" value="Galactose oxidase, central domain"/>
    <property type="match status" value="1"/>
</dbReference>
<organism evidence="1 2">
    <name type="scientific">Funneliformis mosseae</name>
    <name type="common">Endomycorrhizal fungus</name>
    <name type="synonym">Glomus mosseae</name>
    <dbReference type="NCBI Taxonomy" id="27381"/>
    <lineage>
        <taxon>Eukaryota</taxon>
        <taxon>Fungi</taxon>
        <taxon>Fungi incertae sedis</taxon>
        <taxon>Mucoromycota</taxon>
        <taxon>Glomeromycotina</taxon>
        <taxon>Glomeromycetes</taxon>
        <taxon>Glomerales</taxon>
        <taxon>Glomeraceae</taxon>
        <taxon>Funneliformis</taxon>
    </lineage>
</organism>
<accession>A0A9N9HPC3</accession>
<dbReference type="Gene3D" id="2.120.10.80">
    <property type="entry name" value="Kelch-type beta propeller"/>
    <property type="match status" value="1"/>
</dbReference>
<keyword evidence="2" id="KW-1185">Reference proteome</keyword>
<reference evidence="1" key="1">
    <citation type="submission" date="2021-06" db="EMBL/GenBank/DDBJ databases">
        <authorList>
            <person name="Kallberg Y."/>
            <person name="Tangrot J."/>
            <person name="Rosling A."/>
        </authorList>
    </citation>
    <scope>NUCLEOTIDE SEQUENCE</scope>
    <source>
        <strain evidence="1">87-6 pot B 2015</strain>
    </source>
</reference>
<evidence type="ECO:0000313" key="1">
    <source>
        <dbReference type="EMBL" id="CAG8699400.1"/>
    </source>
</evidence>
<dbReference type="InterPro" id="IPR015915">
    <property type="entry name" value="Kelch-typ_b-propeller"/>
</dbReference>
<name>A0A9N9HPC3_FUNMO</name>
<protein>
    <submittedName>
        <fullName evidence="1">634_t:CDS:1</fullName>
    </submittedName>
</protein>
<dbReference type="InterPro" id="IPR006652">
    <property type="entry name" value="Kelch_1"/>
</dbReference>
<evidence type="ECO:0000313" key="2">
    <source>
        <dbReference type="Proteomes" id="UP000789375"/>
    </source>
</evidence>
<dbReference type="Proteomes" id="UP000789375">
    <property type="component" value="Unassembled WGS sequence"/>
</dbReference>
<proteinExistence type="predicted"/>
<comment type="caution">
    <text evidence="1">The sequence shown here is derived from an EMBL/GenBank/DDBJ whole genome shotgun (WGS) entry which is preliminary data.</text>
</comment>
<sequence>MVDADFIHLKGISLDSDTIVNKTNLVDLTIVKPRPDAIFSDRPILGGKTHNQIMFLEPILDDSFADIFDTTLNRWEINVNVDKSFMKFFKIWVSNEKTGKAYSFISIENGVAIFDTINLKWINSTSNPQEFFTNKSNLYTGFAQVMLSNGKILYIGGTVGKVKQSMSKILTYDSETDTWTMMIAAGNAPEGRIEHTVVSTSDGRVILYGKNESEKDPLKYNNKEIYKLDVSDPLKYKWSLLSNFEDSEKIEPTTTFPNSSNAIQTDVSVGGSSIFKNIGLKPRW</sequence>
<gene>
    <name evidence="1" type="ORF">FMOSSE_LOCUS13749</name>
</gene>
<dbReference type="AlphaFoldDB" id="A0A9N9HPC3"/>
<dbReference type="Pfam" id="PF01344">
    <property type="entry name" value="Kelch_1"/>
    <property type="match status" value="1"/>
</dbReference>
<dbReference type="EMBL" id="CAJVPP010008742">
    <property type="protein sequence ID" value="CAG8699400.1"/>
    <property type="molecule type" value="Genomic_DNA"/>
</dbReference>